<comment type="caution">
    <text evidence="18">The sequence shown here is derived from an EMBL/GenBank/DDBJ whole genome shotgun (WGS) entry which is preliminary data.</text>
</comment>
<evidence type="ECO:0000256" key="8">
    <source>
        <dbReference type="ARBA" id="ARBA00023002"/>
    </source>
</evidence>
<dbReference type="PRINTS" id="PR00613">
    <property type="entry name" value="MYOGLOBIN"/>
</dbReference>
<evidence type="ECO:0000256" key="6">
    <source>
        <dbReference type="ARBA" id="ARBA00022621"/>
    </source>
</evidence>
<evidence type="ECO:0000256" key="1">
    <source>
        <dbReference type="ARBA" id="ARBA00008705"/>
    </source>
</evidence>
<evidence type="ECO:0000256" key="2">
    <source>
        <dbReference type="ARBA" id="ARBA00019044"/>
    </source>
</evidence>
<protein>
    <recommendedName>
        <fullName evidence="2 16">Myoglobin</fullName>
    </recommendedName>
</protein>
<evidence type="ECO:0000256" key="11">
    <source>
        <dbReference type="ARBA" id="ARBA00044498"/>
    </source>
</evidence>
<evidence type="ECO:0000259" key="17">
    <source>
        <dbReference type="PROSITE" id="PS01033"/>
    </source>
</evidence>
<dbReference type="GO" id="GO:0020037">
    <property type="term" value="F:heme binding"/>
    <property type="evidence" value="ECO:0007669"/>
    <property type="project" value="UniProtKB-UniRule"/>
</dbReference>
<reference evidence="18" key="1">
    <citation type="submission" date="2020-07" db="EMBL/GenBank/DDBJ databases">
        <title>Clarias magur genome sequencing, assembly and annotation.</title>
        <authorList>
            <person name="Kushwaha B."/>
            <person name="Kumar R."/>
            <person name="Das P."/>
            <person name="Joshi C.G."/>
            <person name="Kumar D."/>
            <person name="Nagpure N.S."/>
            <person name="Pandey M."/>
            <person name="Agarwal S."/>
            <person name="Srivastava S."/>
            <person name="Singh M."/>
            <person name="Sahoo L."/>
            <person name="Jayasankar P."/>
            <person name="Meher P.K."/>
            <person name="Koringa P.G."/>
            <person name="Iquebal M.A."/>
            <person name="Das S.P."/>
            <person name="Bit A."/>
            <person name="Patnaik S."/>
            <person name="Patel N."/>
            <person name="Shah T.M."/>
            <person name="Hinsu A."/>
            <person name="Jena J.K."/>
        </authorList>
    </citation>
    <scope>NUCLEOTIDE SEQUENCE</scope>
    <source>
        <strain evidence="18">CIFAMagur01</strain>
        <tissue evidence="18">Testis</tissue>
    </source>
</reference>
<evidence type="ECO:0000256" key="9">
    <source>
        <dbReference type="ARBA" id="ARBA00023004"/>
    </source>
</evidence>
<dbReference type="PANTHER" id="PTHR47132">
    <property type="entry name" value="MYOGLOBIN"/>
    <property type="match status" value="1"/>
</dbReference>
<dbReference type="GO" id="GO:0016528">
    <property type="term" value="C:sarcoplasm"/>
    <property type="evidence" value="ECO:0007669"/>
    <property type="project" value="UniProtKB-SubCell"/>
</dbReference>
<keyword evidence="4" id="KW-0963">Cytoplasm</keyword>
<evidence type="ECO:0000256" key="3">
    <source>
        <dbReference type="ARBA" id="ARBA00022448"/>
    </source>
</evidence>
<sequence>MRLQKLSLFTEHPDTQKLFPKFVGISHADLAGNAAIAEHGKTVLTKLGEILRAKASSDVIKPLATTHANTHKISLNNFK</sequence>
<dbReference type="Gene3D" id="6.10.140.2100">
    <property type="match status" value="1"/>
</dbReference>
<dbReference type="SUPFAM" id="SSF46458">
    <property type="entry name" value="Globin-like"/>
    <property type="match status" value="1"/>
</dbReference>
<dbReference type="EMBL" id="QNUK01000320">
    <property type="protein sequence ID" value="KAF5895495.1"/>
    <property type="molecule type" value="Genomic_DNA"/>
</dbReference>
<comment type="catalytic activity">
    <reaction evidence="13">
        <text>Fe(III)-heme b-[protein] + nitric oxide + H2O = Fe(II)-heme b-[protein] + nitrite + 2 H(+)</text>
        <dbReference type="Rhea" id="RHEA:77711"/>
        <dbReference type="Rhea" id="RHEA-COMP:18975"/>
        <dbReference type="Rhea" id="RHEA-COMP:18976"/>
        <dbReference type="ChEBI" id="CHEBI:15377"/>
        <dbReference type="ChEBI" id="CHEBI:15378"/>
        <dbReference type="ChEBI" id="CHEBI:16301"/>
        <dbReference type="ChEBI" id="CHEBI:16480"/>
        <dbReference type="ChEBI" id="CHEBI:55376"/>
        <dbReference type="ChEBI" id="CHEBI:60344"/>
    </reaction>
    <physiologicalReaction direction="right-to-left" evidence="13">
        <dbReference type="Rhea" id="RHEA:77713"/>
    </physiologicalReaction>
</comment>
<dbReference type="PROSITE" id="PS01033">
    <property type="entry name" value="GLOBIN"/>
    <property type="match status" value="1"/>
</dbReference>
<evidence type="ECO:0000256" key="10">
    <source>
        <dbReference type="ARBA" id="ARBA00023179"/>
    </source>
</evidence>
<evidence type="ECO:0000313" key="19">
    <source>
        <dbReference type="Proteomes" id="UP000727407"/>
    </source>
</evidence>
<comment type="subunit">
    <text evidence="12">Monomeric.</text>
</comment>
<organism evidence="18 19">
    <name type="scientific">Clarias magur</name>
    <name type="common">Asian catfish</name>
    <name type="synonym">Macropteronotus magur</name>
    <dbReference type="NCBI Taxonomy" id="1594786"/>
    <lineage>
        <taxon>Eukaryota</taxon>
        <taxon>Metazoa</taxon>
        <taxon>Chordata</taxon>
        <taxon>Craniata</taxon>
        <taxon>Vertebrata</taxon>
        <taxon>Euteleostomi</taxon>
        <taxon>Actinopterygii</taxon>
        <taxon>Neopterygii</taxon>
        <taxon>Teleostei</taxon>
        <taxon>Ostariophysi</taxon>
        <taxon>Siluriformes</taxon>
        <taxon>Clariidae</taxon>
        <taxon>Clarias</taxon>
    </lineage>
</organism>
<feature type="domain" description="Globin" evidence="17">
    <location>
        <begin position="1"/>
        <end position="79"/>
    </location>
</feature>
<evidence type="ECO:0000256" key="15">
    <source>
        <dbReference type="RuleBase" id="RU000356"/>
    </source>
</evidence>
<dbReference type="Proteomes" id="UP000727407">
    <property type="component" value="Unassembled WGS sequence"/>
</dbReference>
<feature type="non-terminal residue" evidence="18">
    <location>
        <position position="79"/>
    </location>
</feature>
<dbReference type="PANTHER" id="PTHR47132:SF1">
    <property type="entry name" value="MYOGLOBIN"/>
    <property type="match status" value="1"/>
</dbReference>
<keyword evidence="9 16" id="KW-0408">Iron</keyword>
<dbReference type="GO" id="GO:0046872">
    <property type="term" value="F:metal ion binding"/>
    <property type="evidence" value="ECO:0007669"/>
    <property type="project" value="UniProtKB-KW"/>
</dbReference>
<dbReference type="GO" id="GO:0005344">
    <property type="term" value="F:oxygen carrier activity"/>
    <property type="evidence" value="ECO:0007669"/>
    <property type="project" value="UniProtKB-UniRule"/>
</dbReference>
<keyword evidence="10 16" id="KW-0514">Muscle protein</keyword>
<comment type="similarity">
    <text evidence="1 15">Belongs to the globin family.</text>
</comment>
<dbReference type="InterPro" id="IPR002335">
    <property type="entry name" value="Myoglobin"/>
</dbReference>
<dbReference type="AlphaFoldDB" id="A0A8J4THU3"/>
<keyword evidence="7 16" id="KW-0479">Metal-binding</keyword>
<evidence type="ECO:0000256" key="5">
    <source>
        <dbReference type="ARBA" id="ARBA00022617"/>
    </source>
</evidence>
<gene>
    <name evidence="18" type="primary">mb1</name>
    <name evidence="18" type="ORF">DAT39_014787</name>
</gene>
<proteinExistence type="inferred from homology"/>
<keyword evidence="3 15" id="KW-0813">Transport</keyword>
<keyword evidence="19" id="KW-1185">Reference proteome</keyword>
<evidence type="ECO:0000256" key="16">
    <source>
        <dbReference type="RuleBase" id="RU251113"/>
    </source>
</evidence>
<keyword evidence="8" id="KW-0560">Oxidoreductase</keyword>
<comment type="function">
    <text evidence="16">Monomeric heme protein which primary function is to store oxygen and facilitate its diffusion within muscle tissues. Reversibly binds oxygen through a pentacoordinated heme iron and enables its timely and efficient release as needed during periods of heightened demand. Depending on the oxidative conditions of tissues and cells, and in addition to its ability to bind oxygen, it also has a nitrite reductase activity whereby it regulates the production of bioactive nitric oxide. Under stress conditions, like hypoxia and anoxia, it also protects cells against reactive oxygen species thanks to its pseudoperoxidase activity.</text>
</comment>
<comment type="catalytic activity">
    <reaction evidence="14">
        <text>H2O2 + AH2 = A + 2 H2O</text>
        <dbReference type="Rhea" id="RHEA:30275"/>
        <dbReference type="ChEBI" id="CHEBI:13193"/>
        <dbReference type="ChEBI" id="CHEBI:15377"/>
        <dbReference type="ChEBI" id="CHEBI:16240"/>
        <dbReference type="ChEBI" id="CHEBI:17499"/>
    </reaction>
</comment>
<evidence type="ECO:0000256" key="14">
    <source>
        <dbReference type="ARBA" id="ARBA00049931"/>
    </source>
</evidence>
<name>A0A8J4THU3_CLAMG</name>
<evidence type="ECO:0000256" key="7">
    <source>
        <dbReference type="ARBA" id="ARBA00022723"/>
    </source>
</evidence>
<dbReference type="InterPro" id="IPR000971">
    <property type="entry name" value="Globin"/>
</dbReference>
<dbReference type="GO" id="GO:0019825">
    <property type="term" value="F:oxygen binding"/>
    <property type="evidence" value="ECO:0007669"/>
    <property type="project" value="UniProtKB-UniRule"/>
</dbReference>
<dbReference type="GO" id="GO:0070062">
    <property type="term" value="C:extracellular exosome"/>
    <property type="evidence" value="ECO:0007669"/>
    <property type="project" value="TreeGrafter"/>
</dbReference>
<dbReference type="Pfam" id="PF00042">
    <property type="entry name" value="Globin"/>
    <property type="match status" value="1"/>
</dbReference>
<dbReference type="InterPro" id="IPR009050">
    <property type="entry name" value="Globin-like_sf"/>
</dbReference>
<keyword evidence="6 15" id="KW-0561">Oxygen transport</keyword>
<keyword evidence="5 15" id="KW-0349">Heme</keyword>
<accession>A0A8J4THU3</accession>
<evidence type="ECO:0000256" key="12">
    <source>
        <dbReference type="ARBA" id="ARBA00044514"/>
    </source>
</evidence>
<dbReference type="GO" id="GO:0016491">
    <property type="term" value="F:oxidoreductase activity"/>
    <property type="evidence" value="ECO:0007669"/>
    <property type="project" value="UniProtKB-KW"/>
</dbReference>
<dbReference type="OrthoDB" id="6344802at2759"/>
<evidence type="ECO:0000313" key="18">
    <source>
        <dbReference type="EMBL" id="KAF5895495.1"/>
    </source>
</evidence>
<evidence type="ECO:0000256" key="4">
    <source>
        <dbReference type="ARBA" id="ARBA00022490"/>
    </source>
</evidence>
<evidence type="ECO:0000256" key="13">
    <source>
        <dbReference type="ARBA" id="ARBA00048118"/>
    </source>
</evidence>
<comment type="subcellular location">
    <subcellularLocation>
        <location evidence="11">Cytoplasm</location>
        <location evidence="11">Sarcoplasm</location>
    </subcellularLocation>
</comment>